<comment type="subcellular location">
    <subcellularLocation>
        <location evidence="2">Cell membrane</location>
    </subcellularLocation>
</comment>
<dbReference type="EC" id="2.7.13.3" evidence="3"/>
<reference evidence="14" key="1">
    <citation type="submission" date="2022-01" db="EMBL/GenBank/DDBJ databases">
        <title>Genome-Based Taxonomic Classification of the Phylum Actinobacteria.</title>
        <authorList>
            <person name="Gao Y."/>
        </authorList>
    </citation>
    <scope>NUCLEOTIDE SEQUENCE</scope>
    <source>
        <strain evidence="14">KLBMP 8922</strain>
    </source>
</reference>
<dbReference type="Gene3D" id="6.10.340.10">
    <property type="match status" value="1"/>
</dbReference>
<feature type="domain" description="Histidine kinase" evidence="12">
    <location>
        <begin position="174"/>
        <end position="384"/>
    </location>
</feature>
<dbReference type="PANTHER" id="PTHR45436:SF5">
    <property type="entry name" value="SENSOR HISTIDINE KINASE TRCS"/>
    <property type="match status" value="1"/>
</dbReference>
<dbReference type="Pfam" id="PF00672">
    <property type="entry name" value="HAMP"/>
    <property type="match status" value="1"/>
</dbReference>
<dbReference type="CDD" id="cd00075">
    <property type="entry name" value="HATPase"/>
    <property type="match status" value="1"/>
</dbReference>
<dbReference type="SMART" id="SM00388">
    <property type="entry name" value="HisKA"/>
    <property type="match status" value="1"/>
</dbReference>
<feature type="transmembrane region" description="Helical" evidence="11">
    <location>
        <begin position="20"/>
        <end position="40"/>
    </location>
</feature>
<dbReference type="SMART" id="SM00387">
    <property type="entry name" value="HATPase_c"/>
    <property type="match status" value="1"/>
</dbReference>
<evidence type="ECO:0000256" key="5">
    <source>
        <dbReference type="ARBA" id="ARBA00022679"/>
    </source>
</evidence>
<evidence type="ECO:0000313" key="15">
    <source>
        <dbReference type="Proteomes" id="UP001165378"/>
    </source>
</evidence>
<sequence length="384" mass="40812">MRVSEHWRRWSIRTRLTLVYAALSLASGTVLMALMAFLFFRQPLLVTMKPVDPPQPPMPPGTRSAVVDAVELLPVNATVTPTGETLRVFFVEAAAGLAVMAVISTAIGWIVADRVLRPLRTMTSKTRLISARNLHERLALPGPRDELSELGDTIDQLLARLQAAFDAQRGFVANASHELRTPLAMMRTSVDVAEGKPAPVPREVTVLAGKLREGLDTADRLLAGLLLLARAQSDGLAGIERVSLAALAAAAIDARGTAIAAQGLSVELRGDDAYVSGNPMLLAGLVENLVDNAVCHNEPDGRLGITARTHGPRVRLVVENSGERLDPEAVGLLGRPFQRLGADRTSRPGTGLGLSIVAAIAAAHGGVWRASARPQGGLRVEVEL</sequence>
<dbReference type="SUPFAM" id="SSF158472">
    <property type="entry name" value="HAMP domain-like"/>
    <property type="match status" value="1"/>
</dbReference>
<dbReference type="RefSeq" id="WP_235058204.1">
    <property type="nucleotide sequence ID" value="NZ_JAKFHA010000049.1"/>
</dbReference>
<evidence type="ECO:0000256" key="9">
    <source>
        <dbReference type="ARBA" id="ARBA00023012"/>
    </source>
</evidence>
<name>A0AA41U4Y5_9ACTN</name>
<dbReference type="PANTHER" id="PTHR45436">
    <property type="entry name" value="SENSOR HISTIDINE KINASE YKOH"/>
    <property type="match status" value="1"/>
</dbReference>
<evidence type="ECO:0000256" key="11">
    <source>
        <dbReference type="SAM" id="Phobius"/>
    </source>
</evidence>
<keyword evidence="5" id="KW-0808">Transferase</keyword>
<dbReference type="GO" id="GO:0005886">
    <property type="term" value="C:plasma membrane"/>
    <property type="evidence" value="ECO:0007669"/>
    <property type="project" value="UniProtKB-SubCell"/>
</dbReference>
<dbReference type="CDD" id="cd06225">
    <property type="entry name" value="HAMP"/>
    <property type="match status" value="1"/>
</dbReference>
<evidence type="ECO:0000256" key="7">
    <source>
        <dbReference type="ARBA" id="ARBA00022777"/>
    </source>
</evidence>
<dbReference type="InterPro" id="IPR003661">
    <property type="entry name" value="HisK_dim/P_dom"/>
</dbReference>
<evidence type="ECO:0000256" key="4">
    <source>
        <dbReference type="ARBA" id="ARBA00022553"/>
    </source>
</evidence>
<feature type="domain" description="HAMP" evidence="13">
    <location>
        <begin position="113"/>
        <end position="166"/>
    </location>
</feature>
<keyword evidence="8 11" id="KW-1133">Transmembrane helix</keyword>
<dbReference type="PROSITE" id="PS50109">
    <property type="entry name" value="HIS_KIN"/>
    <property type="match status" value="1"/>
</dbReference>
<evidence type="ECO:0000259" key="13">
    <source>
        <dbReference type="PROSITE" id="PS50885"/>
    </source>
</evidence>
<comment type="catalytic activity">
    <reaction evidence="1">
        <text>ATP + protein L-histidine = ADP + protein N-phospho-L-histidine.</text>
        <dbReference type="EC" id="2.7.13.3"/>
    </reaction>
</comment>
<dbReference type="InterPro" id="IPR036890">
    <property type="entry name" value="HATPase_C_sf"/>
</dbReference>
<feature type="transmembrane region" description="Helical" evidence="11">
    <location>
        <begin position="88"/>
        <end position="112"/>
    </location>
</feature>
<keyword evidence="7 14" id="KW-0418">Kinase</keyword>
<dbReference type="SUPFAM" id="SSF47384">
    <property type="entry name" value="Homodimeric domain of signal transducing histidine kinase"/>
    <property type="match status" value="1"/>
</dbReference>
<evidence type="ECO:0000256" key="6">
    <source>
        <dbReference type="ARBA" id="ARBA00022692"/>
    </source>
</evidence>
<dbReference type="Gene3D" id="1.10.287.130">
    <property type="match status" value="1"/>
</dbReference>
<dbReference type="InterPro" id="IPR003594">
    <property type="entry name" value="HATPase_dom"/>
</dbReference>
<dbReference type="SMART" id="SM00304">
    <property type="entry name" value="HAMP"/>
    <property type="match status" value="1"/>
</dbReference>
<dbReference type="Pfam" id="PF02518">
    <property type="entry name" value="HATPase_c"/>
    <property type="match status" value="1"/>
</dbReference>
<dbReference type="PROSITE" id="PS50885">
    <property type="entry name" value="HAMP"/>
    <property type="match status" value="1"/>
</dbReference>
<evidence type="ECO:0000256" key="3">
    <source>
        <dbReference type="ARBA" id="ARBA00012438"/>
    </source>
</evidence>
<dbReference type="Gene3D" id="3.30.565.10">
    <property type="entry name" value="Histidine kinase-like ATPase, C-terminal domain"/>
    <property type="match status" value="1"/>
</dbReference>
<dbReference type="CDD" id="cd00082">
    <property type="entry name" value="HisKA"/>
    <property type="match status" value="1"/>
</dbReference>
<dbReference type="InterPro" id="IPR004358">
    <property type="entry name" value="Sig_transdc_His_kin-like_C"/>
</dbReference>
<comment type="caution">
    <text evidence="14">The sequence shown here is derived from an EMBL/GenBank/DDBJ whole genome shotgun (WGS) entry which is preliminary data.</text>
</comment>
<protein>
    <recommendedName>
        <fullName evidence="3">histidine kinase</fullName>
        <ecNumber evidence="3">2.7.13.3</ecNumber>
    </recommendedName>
</protein>
<keyword evidence="10 11" id="KW-0472">Membrane</keyword>
<keyword evidence="6 11" id="KW-0812">Transmembrane</keyword>
<organism evidence="14 15">
    <name type="scientific">Yinghuangia soli</name>
    <dbReference type="NCBI Taxonomy" id="2908204"/>
    <lineage>
        <taxon>Bacteria</taxon>
        <taxon>Bacillati</taxon>
        <taxon>Actinomycetota</taxon>
        <taxon>Actinomycetes</taxon>
        <taxon>Kitasatosporales</taxon>
        <taxon>Streptomycetaceae</taxon>
        <taxon>Yinghuangia</taxon>
    </lineage>
</organism>
<dbReference type="AlphaFoldDB" id="A0AA41U4Y5"/>
<dbReference type="PRINTS" id="PR00344">
    <property type="entry name" value="BCTRLSENSOR"/>
</dbReference>
<evidence type="ECO:0000256" key="2">
    <source>
        <dbReference type="ARBA" id="ARBA00004236"/>
    </source>
</evidence>
<dbReference type="Proteomes" id="UP001165378">
    <property type="component" value="Unassembled WGS sequence"/>
</dbReference>
<evidence type="ECO:0000256" key="10">
    <source>
        <dbReference type="ARBA" id="ARBA00023136"/>
    </source>
</evidence>
<dbReference type="GO" id="GO:0000155">
    <property type="term" value="F:phosphorelay sensor kinase activity"/>
    <property type="evidence" value="ECO:0007669"/>
    <property type="project" value="InterPro"/>
</dbReference>
<gene>
    <name evidence="14" type="ORF">LZ495_40290</name>
</gene>
<dbReference type="EMBL" id="JAKFHA010000049">
    <property type="protein sequence ID" value="MCF2533430.1"/>
    <property type="molecule type" value="Genomic_DNA"/>
</dbReference>
<dbReference type="SUPFAM" id="SSF55874">
    <property type="entry name" value="ATPase domain of HSP90 chaperone/DNA topoisomerase II/histidine kinase"/>
    <property type="match status" value="1"/>
</dbReference>
<dbReference type="InterPro" id="IPR036097">
    <property type="entry name" value="HisK_dim/P_sf"/>
</dbReference>
<dbReference type="InterPro" id="IPR050428">
    <property type="entry name" value="TCS_sensor_his_kinase"/>
</dbReference>
<proteinExistence type="predicted"/>
<evidence type="ECO:0000256" key="1">
    <source>
        <dbReference type="ARBA" id="ARBA00000085"/>
    </source>
</evidence>
<evidence type="ECO:0000313" key="14">
    <source>
        <dbReference type="EMBL" id="MCF2533430.1"/>
    </source>
</evidence>
<dbReference type="Pfam" id="PF00512">
    <property type="entry name" value="HisKA"/>
    <property type="match status" value="1"/>
</dbReference>
<keyword evidence="4" id="KW-0597">Phosphoprotein</keyword>
<keyword evidence="9" id="KW-0902">Two-component regulatory system</keyword>
<keyword evidence="15" id="KW-1185">Reference proteome</keyword>
<accession>A0AA41U4Y5</accession>
<dbReference type="InterPro" id="IPR005467">
    <property type="entry name" value="His_kinase_dom"/>
</dbReference>
<evidence type="ECO:0000256" key="8">
    <source>
        <dbReference type="ARBA" id="ARBA00022989"/>
    </source>
</evidence>
<evidence type="ECO:0000259" key="12">
    <source>
        <dbReference type="PROSITE" id="PS50109"/>
    </source>
</evidence>
<dbReference type="InterPro" id="IPR003660">
    <property type="entry name" value="HAMP_dom"/>
</dbReference>